<evidence type="ECO:0000313" key="4">
    <source>
        <dbReference type="Proteomes" id="UP001162156"/>
    </source>
</evidence>
<proteinExistence type="predicted"/>
<dbReference type="Pfam" id="PF13843">
    <property type="entry name" value="DDE_Tnp_1_7"/>
    <property type="match status" value="1"/>
</dbReference>
<dbReference type="InterPro" id="IPR029526">
    <property type="entry name" value="PGBD"/>
</dbReference>
<gene>
    <name evidence="3" type="ORF">NQ314_014395</name>
</gene>
<evidence type="ECO:0000256" key="1">
    <source>
        <dbReference type="SAM" id="MobiDB-lite"/>
    </source>
</evidence>
<evidence type="ECO:0000313" key="3">
    <source>
        <dbReference type="EMBL" id="KAJ8932851.1"/>
    </source>
</evidence>
<keyword evidence="4" id="KW-1185">Reference proteome</keyword>
<dbReference type="PANTHER" id="PTHR46599:SF3">
    <property type="entry name" value="PIGGYBAC TRANSPOSABLE ELEMENT-DERIVED PROTEIN 4"/>
    <property type="match status" value="1"/>
</dbReference>
<name>A0AAV8X2U9_9CUCU</name>
<dbReference type="PANTHER" id="PTHR46599">
    <property type="entry name" value="PIGGYBAC TRANSPOSABLE ELEMENT-DERIVED PROTEIN 4"/>
    <property type="match status" value="1"/>
</dbReference>
<evidence type="ECO:0000259" key="2">
    <source>
        <dbReference type="Pfam" id="PF13843"/>
    </source>
</evidence>
<dbReference type="Proteomes" id="UP001162156">
    <property type="component" value="Unassembled WGS sequence"/>
</dbReference>
<feature type="compositionally biased region" description="Acidic residues" evidence="1">
    <location>
        <begin position="59"/>
        <end position="96"/>
    </location>
</feature>
<accession>A0AAV8X2U9</accession>
<feature type="domain" description="PiggyBac transposable element-derived protein" evidence="2">
    <location>
        <begin position="144"/>
        <end position="250"/>
    </location>
</feature>
<dbReference type="AlphaFoldDB" id="A0AAV8X2U9"/>
<comment type="caution">
    <text evidence="3">The sequence shown here is derived from an EMBL/GenBank/DDBJ whole genome shotgun (WGS) entry which is preliminary data.</text>
</comment>
<protein>
    <recommendedName>
        <fullName evidence="2">PiggyBac transposable element-derived protein domain-containing protein</fullName>
    </recommendedName>
</protein>
<sequence length="327" mass="37956">NAWHMRELSRLLISFRTIVNNENVHFNLSVVAHGVGDRRIDMDYDKEQERLLRLFEEVPSGEEYDDEEETGEEDNIEEISENSDTEQEFDENEGEEMNVSGPNFMGSDKKTKWNKHCSPKNVRTRKENLTLHLPGDKSCVSEKTPAGIWEYFFDNEILNNIVNFTNMKIEQKTENFCRSRDIRPTNLDEIKALIGLLYLAGVRKANHFNTEDLWKTDGTGIEVFRLTMSLRRFRTLLRFIRFDNIGTRQEKVALDKLPVDMYQTAKVSKMLLMMEKGSTPGGKSLSEINFDPNFEYAEENDDDFSSGMVLNNEQNRNDVLQVKTLAL</sequence>
<organism evidence="3 4">
    <name type="scientific">Rhamnusium bicolor</name>
    <dbReference type="NCBI Taxonomy" id="1586634"/>
    <lineage>
        <taxon>Eukaryota</taxon>
        <taxon>Metazoa</taxon>
        <taxon>Ecdysozoa</taxon>
        <taxon>Arthropoda</taxon>
        <taxon>Hexapoda</taxon>
        <taxon>Insecta</taxon>
        <taxon>Pterygota</taxon>
        <taxon>Neoptera</taxon>
        <taxon>Endopterygota</taxon>
        <taxon>Coleoptera</taxon>
        <taxon>Polyphaga</taxon>
        <taxon>Cucujiformia</taxon>
        <taxon>Chrysomeloidea</taxon>
        <taxon>Cerambycidae</taxon>
        <taxon>Lepturinae</taxon>
        <taxon>Rhagiini</taxon>
        <taxon>Rhamnusium</taxon>
    </lineage>
</organism>
<feature type="non-terminal residue" evidence="3">
    <location>
        <position position="1"/>
    </location>
</feature>
<dbReference type="EMBL" id="JANEYF010003959">
    <property type="protein sequence ID" value="KAJ8932851.1"/>
    <property type="molecule type" value="Genomic_DNA"/>
</dbReference>
<reference evidence="3" key="1">
    <citation type="journal article" date="2023" name="Insect Mol. Biol.">
        <title>Genome sequencing provides insights into the evolution of gene families encoding plant cell wall-degrading enzymes in longhorned beetles.</title>
        <authorList>
            <person name="Shin N.R."/>
            <person name="Okamura Y."/>
            <person name="Kirsch R."/>
            <person name="Pauchet Y."/>
        </authorList>
    </citation>
    <scope>NUCLEOTIDE SEQUENCE</scope>
    <source>
        <strain evidence="3">RBIC_L_NR</strain>
    </source>
</reference>
<feature type="region of interest" description="Disordered" evidence="1">
    <location>
        <begin position="59"/>
        <end position="116"/>
    </location>
</feature>